<organism evidence="2 3">
    <name type="scientific">Brevibacterium otitidis</name>
    <dbReference type="NCBI Taxonomy" id="53364"/>
    <lineage>
        <taxon>Bacteria</taxon>
        <taxon>Bacillati</taxon>
        <taxon>Actinomycetota</taxon>
        <taxon>Actinomycetes</taxon>
        <taxon>Micrococcales</taxon>
        <taxon>Brevibacteriaceae</taxon>
        <taxon>Brevibacterium</taxon>
    </lineage>
</organism>
<keyword evidence="2" id="KW-0255">Endonuclease</keyword>
<keyword evidence="2" id="KW-0540">Nuclease</keyword>
<reference evidence="2 3" key="1">
    <citation type="submission" date="2024-09" db="EMBL/GenBank/DDBJ databases">
        <authorList>
            <person name="Sun Q."/>
            <person name="Mori K."/>
        </authorList>
    </citation>
    <scope>NUCLEOTIDE SEQUENCE [LARGE SCALE GENOMIC DNA]</scope>
    <source>
        <strain evidence="2 3">JCM 11683</strain>
    </source>
</reference>
<evidence type="ECO:0000313" key="2">
    <source>
        <dbReference type="EMBL" id="MFB9776161.1"/>
    </source>
</evidence>
<comment type="caution">
    <text evidence="2">The sequence shown here is derived from an EMBL/GenBank/DDBJ whole genome shotgun (WGS) entry which is preliminary data.</text>
</comment>
<feature type="domain" description="HNH nuclease" evidence="1">
    <location>
        <begin position="4"/>
        <end position="57"/>
    </location>
</feature>
<dbReference type="EMBL" id="JBHMAU010000046">
    <property type="protein sequence ID" value="MFB9776161.1"/>
    <property type="molecule type" value="Genomic_DNA"/>
</dbReference>
<sequence length="115" mass="13190">MKQQLRELVYARDNYRCVHCGRHDTLTIQHRAGRGMGGSKKADRLANLVTLCWQANVSLESDAEFARLGRDKGWKISRWDDPTEVPVFYAPEGAFFMLNHRGTRVRKDNHGFANA</sequence>
<dbReference type="GO" id="GO:0004519">
    <property type="term" value="F:endonuclease activity"/>
    <property type="evidence" value="ECO:0007669"/>
    <property type="project" value="UniProtKB-KW"/>
</dbReference>
<protein>
    <submittedName>
        <fullName evidence="2">HNH endonuclease</fullName>
    </submittedName>
</protein>
<evidence type="ECO:0000259" key="1">
    <source>
        <dbReference type="SMART" id="SM00507"/>
    </source>
</evidence>
<dbReference type="InterPro" id="IPR003615">
    <property type="entry name" value="HNH_nuc"/>
</dbReference>
<dbReference type="RefSeq" id="WP_376839907.1">
    <property type="nucleotide sequence ID" value="NZ_JBHMAU010000046.1"/>
</dbReference>
<proteinExistence type="predicted"/>
<accession>A0ABV5X287</accession>
<keyword evidence="3" id="KW-1185">Reference proteome</keyword>
<evidence type="ECO:0000313" key="3">
    <source>
        <dbReference type="Proteomes" id="UP001589707"/>
    </source>
</evidence>
<keyword evidence="2" id="KW-0378">Hydrolase</keyword>
<dbReference type="CDD" id="cd00085">
    <property type="entry name" value="HNHc"/>
    <property type="match status" value="1"/>
</dbReference>
<dbReference type="Gene3D" id="1.10.30.50">
    <property type="match status" value="1"/>
</dbReference>
<dbReference type="Proteomes" id="UP001589707">
    <property type="component" value="Unassembled WGS sequence"/>
</dbReference>
<gene>
    <name evidence="2" type="ORF">ACFFN1_07060</name>
</gene>
<dbReference type="SMART" id="SM00507">
    <property type="entry name" value="HNHc"/>
    <property type="match status" value="1"/>
</dbReference>
<name>A0ABV5X287_9MICO</name>